<dbReference type="PANTHER" id="PTHR43235">
    <property type="entry name" value="GLUTAMINE AMIDOTRANSFERASE PB2B2.05-RELATED"/>
    <property type="match status" value="1"/>
</dbReference>
<dbReference type="InterPro" id="IPR029062">
    <property type="entry name" value="Class_I_gatase-like"/>
</dbReference>
<dbReference type="InterPro" id="IPR011697">
    <property type="entry name" value="Peptidase_C26"/>
</dbReference>
<name>A0A3L7AVH3_9MICO</name>
<proteinExistence type="predicted"/>
<organism evidence="1 2">
    <name type="scientific">Mycetocola lacteus</name>
    <dbReference type="NCBI Taxonomy" id="76637"/>
    <lineage>
        <taxon>Bacteria</taxon>
        <taxon>Bacillati</taxon>
        <taxon>Actinomycetota</taxon>
        <taxon>Actinomycetes</taxon>
        <taxon>Micrococcales</taxon>
        <taxon>Microbacteriaceae</taxon>
        <taxon>Mycetocola</taxon>
    </lineage>
</organism>
<dbReference type="Proteomes" id="UP000269438">
    <property type="component" value="Unassembled WGS sequence"/>
</dbReference>
<protein>
    <submittedName>
        <fullName evidence="1">Gamma-glutamyl-gamma-aminobutyrate hydrolase family protein</fullName>
    </submittedName>
</protein>
<accession>A0A3L7AVH3</accession>
<keyword evidence="1" id="KW-0378">Hydrolase</keyword>
<dbReference type="GO" id="GO:0006598">
    <property type="term" value="P:polyamine catabolic process"/>
    <property type="evidence" value="ECO:0007669"/>
    <property type="project" value="TreeGrafter"/>
</dbReference>
<dbReference type="Gene3D" id="3.40.50.880">
    <property type="match status" value="1"/>
</dbReference>
<dbReference type="Pfam" id="PF07722">
    <property type="entry name" value="Peptidase_C26"/>
    <property type="match status" value="1"/>
</dbReference>
<dbReference type="GO" id="GO:0033969">
    <property type="term" value="F:gamma-glutamyl-gamma-aminobutyrate hydrolase activity"/>
    <property type="evidence" value="ECO:0007669"/>
    <property type="project" value="TreeGrafter"/>
</dbReference>
<dbReference type="EMBL" id="RCUY01000005">
    <property type="protein sequence ID" value="RLP83312.1"/>
    <property type="molecule type" value="Genomic_DNA"/>
</dbReference>
<keyword evidence="2" id="KW-1185">Reference proteome</keyword>
<dbReference type="AlphaFoldDB" id="A0A3L7AVH3"/>
<dbReference type="InterPro" id="IPR044668">
    <property type="entry name" value="PuuD-like"/>
</dbReference>
<dbReference type="GO" id="GO:0005829">
    <property type="term" value="C:cytosol"/>
    <property type="evidence" value="ECO:0007669"/>
    <property type="project" value="TreeGrafter"/>
</dbReference>
<dbReference type="OrthoDB" id="9813383at2"/>
<dbReference type="SUPFAM" id="SSF52317">
    <property type="entry name" value="Class I glutamine amidotransferase-like"/>
    <property type="match status" value="1"/>
</dbReference>
<reference evidence="1 2" key="1">
    <citation type="submission" date="2018-10" db="EMBL/GenBank/DDBJ databases">
        <authorList>
            <person name="Li J."/>
        </authorList>
    </citation>
    <scope>NUCLEOTIDE SEQUENCE [LARGE SCALE GENOMIC DNA]</scope>
    <source>
        <strain evidence="1 2">JCM 11654</strain>
    </source>
</reference>
<evidence type="ECO:0000313" key="2">
    <source>
        <dbReference type="Proteomes" id="UP000269438"/>
    </source>
</evidence>
<gene>
    <name evidence="1" type="ORF">D9V34_08810</name>
</gene>
<dbReference type="PROSITE" id="PS51273">
    <property type="entry name" value="GATASE_TYPE_1"/>
    <property type="match status" value="1"/>
</dbReference>
<evidence type="ECO:0000313" key="1">
    <source>
        <dbReference type="EMBL" id="RLP83312.1"/>
    </source>
</evidence>
<dbReference type="PRINTS" id="PR00096">
    <property type="entry name" value="GATASE"/>
</dbReference>
<dbReference type="PANTHER" id="PTHR43235:SF1">
    <property type="entry name" value="GLUTAMINE AMIDOTRANSFERASE PB2B2.05-RELATED"/>
    <property type="match status" value="1"/>
</dbReference>
<comment type="caution">
    <text evidence="1">The sequence shown here is derived from an EMBL/GenBank/DDBJ whole genome shotgun (WGS) entry which is preliminary data.</text>
</comment>
<sequence length="278" mass="29966">MTEDDSPGSHLGALTRRMVEMSADRERSPDMTTTRELAVIEVVSQRPHARAYERYTRAMIDGLVARAELAGWSVTRVCAEDLGTERLLERTQNADAIVVCGGEDIDPRFYGGSEVYEGRGKHYPTADAAQIAVVRRAATAGTPLLGICRGHQIINVAFGGTLVEHIEHPGHRNEFLPIEYLLTEHPVQLDPESDLAATLGESYILGQSAHHQVIETPGAGLSVVGWAHDGLPEAVEHATLPITGVQWHPEAPAAPTEQLDALLAGLGSRVRGRSLVAA</sequence>